<dbReference type="Proteomes" id="UP000094801">
    <property type="component" value="Unassembled WGS sequence"/>
</dbReference>
<feature type="coiled-coil region" evidence="7">
    <location>
        <begin position="143"/>
        <end position="180"/>
    </location>
</feature>
<evidence type="ECO:0000256" key="6">
    <source>
        <dbReference type="ARBA" id="ARBA00029995"/>
    </source>
</evidence>
<sequence length="207" mass="24161">MDDQSSQTTVYTSNSTIGPNSSSFTDPFTLLNYNRTSTAEDELDSNYANDDDGSDGAEYEEQLETHTTRPELRAVDNGENDNDSDNDNVEENEEEDEEYDDEEDDDPLHVRELALNYDYLLFKIQEHTQQLSQKIEANVSHSKQKYENEINSIENHLRKVMELSHDCDLLNLEIDKLEQLDLITKDFTNRLVEIDQRMKIHSRKFKR</sequence>
<dbReference type="PANTHER" id="PTHR39145:SF1">
    <property type="entry name" value="BIOGENESIS OF LYSOSOME-RELATED ORGANELLES COMPLEX 1 SUBUNIT CNL1"/>
    <property type="match status" value="1"/>
</dbReference>
<comment type="similarity">
    <text evidence="3">Belongs to the BLOC1S4 family.</text>
</comment>
<evidence type="ECO:0000256" key="4">
    <source>
        <dbReference type="ARBA" id="ARBA00014971"/>
    </source>
</evidence>
<comment type="function">
    <text evidence="1">Component of the biogenesis of lysosome-related organelles complex-1 (BLOC-1), a complex that is involved in endosomal cargo sorting.</text>
</comment>
<evidence type="ECO:0000256" key="2">
    <source>
        <dbReference type="ARBA" id="ARBA00004496"/>
    </source>
</evidence>
<organism evidence="9 10">
    <name type="scientific">[Candida] arabinofermentans NRRL YB-2248</name>
    <dbReference type="NCBI Taxonomy" id="983967"/>
    <lineage>
        <taxon>Eukaryota</taxon>
        <taxon>Fungi</taxon>
        <taxon>Dikarya</taxon>
        <taxon>Ascomycota</taxon>
        <taxon>Saccharomycotina</taxon>
        <taxon>Pichiomycetes</taxon>
        <taxon>Pichiales</taxon>
        <taxon>Pichiaceae</taxon>
        <taxon>Ogataea</taxon>
        <taxon>Ogataea/Candida clade</taxon>
    </lineage>
</organism>
<dbReference type="PANTHER" id="PTHR39145">
    <property type="entry name" value="BIOGENESIS OF LYSOSOME-RELATED ORGANELLES COMPLEX 1 SUBUNIT CNL1"/>
    <property type="match status" value="1"/>
</dbReference>
<comment type="subcellular location">
    <subcellularLocation>
        <location evidence="2">Cytoplasm</location>
    </subcellularLocation>
</comment>
<keyword evidence="10" id="KW-1185">Reference proteome</keyword>
<evidence type="ECO:0000313" key="10">
    <source>
        <dbReference type="Proteomes" id="UP000094801"/>
    </source>
</evidence>
<feature type="compositionally biased region" description="Acidic residues" evidence="8">
    <location>
        <begin position="78"/>
        <end position="106"/>
    </location>
</feature>
<dbReference type="OrthoDB" id="5424991at2759"/>
<evidence type="ECO:0000256" key="1">
    <source>
        <dbReference type="ARBA" id="ARBA00003807"/>
    </source>
</evidence>
<feature type="compositionally biased region" description="Polar residues" evidence="8">
    <location>
        <begin position="1"/>
        <end position="37"/>
    </location>
</feature>
<name>A0A1E4T7P5_9ASCO</name>
<dbReference type="GO" id="GO:0007032">
    <property type="term" value="P:endosome organization"/>
    <property type="evidence" value="ECO:0007669"/>
    <property type="project" value="TreeGrafter"/>
</dbReference>
<evidence type="ECO:0000313" key="9">
    <source>
        <dbReference type="EMBL" id="ODV87776.1"/>
    </source>
</evidence>
<dbReference type="EMBL" id="KV453847">
    <property type="protein sequence ID" value="ODV87776.1"/>
    <property type="molecule type" value="Genomic_DNA"/>
</dbReference>
<keyword evidence="7" id="KW-0175">Coiled coil</keyword>
<keyword evidence="5" id="KW-0963">Cytoplasm</keyword>
<dbReference type="InterPro" id="IPR034455">
    <property type="entry name" value="CNL1"/>
</dbReference>
<gene>
    <name evidence="9" type="ORF">CANARDRAFT_25990</name>
</gene>
<protein>
    <recommendedName>
        <fullName evidence="4">Biogenesis of lysosome-related organelles complex 1 subunit CNL1</fullName>
    </recommendedName>
    <alternativeName>
        <fullName evidence="6">CNO-like protein 1</fullName>
    </alternativeName>
</protein>
<dbReference type="AlphaFoldDB" id="A0A1E4T7P5"/>
<reference evidence="10" key="1">
    <citation type="submission" date="2016-04" db="EMBL/GenBank/DDBJ databases">
        <title>Comparative genomics of biotechnologically important yeasts.</title>
        <authorList>
            <consortium name="DOE Joint Genome Institute"/>
            <person name="Riley R."/>
            <person name="Haridas S."/>
            <person name="Wolfe K.H."/>
            <person name="Lopes M.R."/>
            <person name="Hittinger C.T."/>
            <person name="Goker M."/>
            <person name="Salamov A."/>
            <person name="Wisecaver J."/>
            <person name="Long T.M."/>
            <person name="Aerts A.L."/>
            <person name="Barry K."/>
            <person name="Choi C."/>
            <person name="Clum A."/>
            <person name="Coughlan A.Y."/>
            <person name="Deshpande S."/>
            <person name="Douglass A.P."/>
            <person name="Hanson S.J."/>
            <person name="Klenk H.-P."/>
            <person name="Labutti K."/>
            <person name="Lapidus A."/>
            <person name="Lindquist E."/>
            <person name="Lipzen A."/>
            <person name="Meier-Kolthoff J.P."/>
            <person name="Ohm R.A."/>
            <person name="Otillar R.P."/>
            <person name="Pangilinan J."/>
            <person name="Peng Y."/>
            <person name="Rokas A."/>
            <person name="Rosa C.A."/>
            <person name="Scheuner C."/>
            <person name="Sibirny A.A."/>
            <person name="Slot J.C."/>
            <person name="Stielow J.B."/>
            <person name="Sun H."/>
            <person name="Kurtzman C.P."/>
            <person name="Blackwell M."/>
            <person name="Grigoriev I.V."/>
            <person name="Jeffries T.W."/>
        </authorList>
    </citation>
    <scope>NUCLEOTIDE SEQUENCE [LARGE SCALE GENOMIC DNA]</scope>
    <source>
        <strain evidence="10">NRRL YB-2248</strain>
    </source>
</reference>
<evidence type="ECO:0000256" key="8">
    <source>
        <dbReference type="SAM" id="MobiDB-lite"/>
    </source>
</evidence>
<feature type="compositionally biased region" description="Acidic residues" evidence="8">
    <location>
        <begin position="39"/>
        <end position="62"/>
    </location>
</feature>
<evidence type="ECO:0000256" key="5">
    <source>
        <dbReference type="ARBA" id="ARBA00022490"/>
    </source>
</evidence>
<proteinExistence type="inferred from homology"/>
<evidence type="ECO:0000256" key="7">
    <source>
        <dbReference type="SAM" id="Coils"/>
    </source>
</evidence>
<evidence type="ECO:0000256" key="3">
    <source>
        <dbReference type="ARBA" id="ARBA00007289"/>
    </source>
</evidence>
<accession>A0A1E4T7P5</accession>
<dbReference type="GO" id="GO:0005737">
    <property type="term" value="C:cytoplasm"/>
    <property type="evidence" value="ECO:0007669"/>
    <property type="project" value="UniProtKB-SubCell"/>
</dbReference>
<feature type="compositionally biased region" description="Basic and acidic residues" evidence="8">
    <location>
        <begin position="63"/>
        <end position="76"/>
    </location>
</feature>
<dbReference type="GO" id="GO:0031083">
    <property type="term" value="C:BLOC-1 complex"/>
    <property type="evidence" value="ECO:0007669"/>
    <property type="project" value="InterPro"/>
</dbReference>
<feature type="region of interest" description="Disordered" evidence="8">
    <location>
        <begin position="1"/>
        <end position="107"/>
    </location>
</feature>